<dbReference type="Proteomes" id="UP000537204">
    <property type="component" value="Unassembled WGS sequence"/>
</dbReference>
<dbReference type="GO" id="GO:0016853">
    <property type="term" value="F:isomerase activity"/>
    <property type="evidence" value="ECO:0007669"/>
    <property type="project" value="UniProtKB-KW"/>
</dbReference>
<keyword evidence="2" id="KW-0413">Isomerase</keyword>
<gene>
    <name evidence="2" type="ORF">HDE68_005358</name>
</gene>
<dbReference type="Pfam" id="PF14534">
    <property type="entry name" value="DUF4440"/>
    <property type="match status" value="1"/>
</dbReference>
<accession>A0A7W9E1T8</accession>
<dbReference type="Gene3D" id="3.10.450.50">
    <property type="match status" value="1"/>
</dbReference>
<dbReference type="InterPro" id="IPR027843">
    <property type="entry name" value="DUF4440"/>
</dbReference>
<evidence type="ECO:0000313" key="2">
    <source>
        <dbReference type="EMBL" id="MBB5639413.1"/>
    </source>
</evidence>
<evidence type="ECO:0000259" key="1">
    <source>
        <dbReference type="Pfam" id="PF14534"/>
    </source>
</evidence>
<dbReference type="EMBL" id="JACHCE010000014">
    <property type="protein sequence ID" value="MBB5639413.1"/>
    <property type="molecule type" value="Genomic_DNA"/>
</dbReference>
<dbReference type="InterPro" id="IPR032710">
    <property type="entry name" value="NTF2-like_dom_sf"/>
</dbReference>
<comment type="caution">
    <text evidence="2">The sequence shown here is derived from an EMBL/GenBank/DDBJ whole genome shotgun (WGS) entry which is preliminary data.</text>
</comment>
<reference evidence="2 3" key="1">
    <citation type="submission" date="2020-08" db="EMBL/GenBank/DDBJ databases">
        <title>Genomic Encyclopedia of Type Strains, Phase IV (KMG-V): Genome sequencing to study the core and pangenomes of soil and plant-associated prokaryotes.</title>
        <authorList>
            <person name="Whitman W."/>
        </authorList>
    </citation>
    <scope>NUCLEOTIDE SEQUENCE [LARGE SCALE GENOMIC DNA]</scope>
    <source>
        <strain evidence="2 3">S3M1</strain>
    </source>
</reference>
<dbReference type="RefSeq" id="WP_183885636.1">
    <property type="nucleotide sequence ID" value="NZ_JACHCE010000014.1"/>
</dbReference>
<organism evidence="2 3">
    <name type="scientific">Pedobacter cryoconitis</name>
    <dbReference type="NCBI Taxonomy" id="188932"/>
    <lineage>
        <taxon>Bacteria</taxon>
        <taxon>Pseudomonadati</taxon>
        <taxon>Bacteroidota</taxon>
        <taxon>Sphingobacteriia</taxon>
        <taxon>Sphingobacteriales</taxon>
        <taxon>Sphingobacteriaceae</taxon>
        <taxon>Pedobacter</taxon>
    </lineage>
</organism>
<dbReference type="SUPFAM" id="SSF54427">
    <property type="entry name" value="NTF2-like"/>
    <property type="match status" value="1"/>
</dbReference>
<feature type="domain" description="DUF4440" evidence="1">
    <location>
        <begin position="14"/>
        <end position="112"/>
    </location>
</feature>
<protein>
    <submittedName>
        <fullName evidence="2">Ketosteroid isomerase-like protein</fullName>
    </submittedName>
</protein>
<name>A0A7W9E1T8_9SPHI</name>
<proteinExistence type="predicted"/>
<sequence length="126" mass="14059">MKDSKEILEIVVSEEVLLVAIKESDLERLDHLLHEDLLFTNPMGQTLTKQMDLEGYRSGEMKVSHIGSQDQQINIIGDVAVVAVTIALEGTFGKHDLDGKYRYTRVWKNISGTSSWQVIAGSCVLI</sequence>
<dbReference type="AlphaFoldDB" id="A0A7W9E1T8"/>
<evidence type="ECO:0000313" key="3">
    <source>
        <dbReference type="Proteomes" id="UP000537204"/>
    </source>
</evidence>